<evidence type="ECO:0000256" key="1">
    <source>
        <dbReference type="SAM" id="MobiDB-lite"/>
    </source>
</evidence>
<reference evidence="2 3" key="1">
    <citation type="journal article" date="2021" name="Environ. Microbiol.">
        <title>Gene family expansions and transcriptome signatures uncover fungal adaptations to wood decay.</title>
        <authorList>
            <person name="Hage H."/>
            <person name="Miyauchi S."/>
            <person name="Viragh M."/>
            <person name="Drula E."/>
            <person name="Min B."/>
            <person name="Chaduli D."/>
            <person name="Navarro D."/>
            <person name="Favel A."/>
            <person name="Norest M."/>
            <person name="Lesage-Meessen L."/>
            <person name="Balint B."/>
            <person name="Merenyi Z."/>
            <person name="de Eugenio L."/>
            <person name="Morin E."/>
            <person name="Martinez A.T."/>
            <person name="Baldrian P."/>
            <person name="Stursova M."/>
            <person name="Martinez M.J."/>
            <person name="Novotny C."/>
            <person name="Magnuson J.K."/>
            <person name="Spatafora J.W."/>
            <person name="Maurice S."/>
            <person name="Pangilinan J."/>
            <person name="Andreopoulos W."/>
            <person name="LaButti K."/>
            <person name="Hundley H."/>
            <person name="Na H."/>
            <person name="Kuo A."/>
            <person name="Barry K."/>
            <person name="Lipzen A."/>
            <person name="Henrissat B."/>
            <person name="Riley R."/>
            <person name="Ahrendt S."/>
            <person name="Nagy L.G."/>
            <person name="Grigoriev I.V."/>
            <person name="Martin F."/>
            <person name="Rosso M.N."/>
        </authorList>
    </citation>
    <scope>NUCLEOTIDE SEQUENCE [LARGE SCALE GENOMIC DNA]</scope>
    <source>
        <strain evidence="2 3">CIRM-BRFM 1785</strain>
    </source>
</reference>
<proteinExistence type="predicted"/>
<dbReference type="EMBL" id="JADCUA010000040">
    <property type="protein sequence ID" value="KAH9829295.1"/>
    <property type="molecule type" value="Genomic_DNA"/>
</dbReference>
<dbReference type="GeneID" id="72002657"/>
<sequence>MTYILNADRLFKHDLALAALTEHKVTSRKWNPREFTMPLVHAPGQRQTQCITRDGTGHDPPQIPAKAEHPTPPSSASPIIPAISQLVKVPADRIISAETSTPAPSPPKAKAIEEDVTMGSPSTGPADNNSFSLSETLCTEADPSGDSDIEVIESPMNKLVYRKPRHGSRAPSPIIISDSEPDRTAFGETGLLFEPSPEMISCSSTSDESTDRIPHFPDSVQPPLQQVIVSEGQQNWTRLPYLFQEGELPEDLIPAGAPLALAPDDWEPLVGGGGLVAKTSHCHRITQAPFLKMGSQQITFISYSTVLGSPPNTRQPSAPRVGQYAAPRVGHFAAPRVDLADRVVSSMESAPMGRMYTSPAEATAPLDPFHNLWTRDSGTPLQWPRTVIGPSYSGQAPTAFSDLLHQRTILESRIESLEQLRRSNALNARTVGWVLAYYNCAEWPQAPQQ</sequence>
<protein>
    <submittedName>
        <fullName evidence="2">Uncharacterized protein</fullName>
    </submittedName>
</protein>
<organism evidence="2 3">
    <name type="scientific">Rhodofomes roseus</name>
    <dbReference type="NCBI Taxonomy" id="34475"/>
    <lineage>
        <taxon>Eukaryota</taxon>
        <taxon>Fungi</taxon>
        <taxon>Dikarya</taxon>
        <taxon>Basidiomycota</taxon>
        <taxon>Agaricomycotina</taxon>
        <taxon>Agaricomycetes</taxon>
        <taxon>Polyporales</taxon>
        <taxon>Rhodofomes</taxon>
    </lineage>
</organism>
<dbReference type="Proteomes" id="UP000814176">
    <property type="component" value="Unassembled WGS sequence"/>
</dbReference>
<gene>
    <name evidence="2" type="ORF">C8Q71DRAFT_728168</name>
</gene>
<evidence type="ECO:0000313" key="2">
    <source>
        <dbReference type="EMBL" id="KAH9829295.1"/>
    </source>
</evidence>
<keyword evidence="3" id="KW-1185">Reference proteome</keyword>
<accession>A0ABQ8JZS6</accession>
<dbReference type="RefSeq" id="XP_047772777.1">
    <property type="nucleotide sequence ID" value="XM_047921925.1"/>
</dbReference>
<name>A0ABQ8JZS6_9APHY</name>
<comment type="caution">
    <text evidence="2">The sequence shown here is derived from an EMBL/GenBank/DDBJ whole genome shotgun (WGS) entry which is preliminary data.</text>
</comment>
<feature type="region of interest" description="Disordered" evidence="1">
    <location>
        <begin position="43"/>
        <end position="78"/>
    </location>
</feature>
<evidence type="ECO:0000313" key="3">
    <source>
        <dbReference type="Proteomes" id="UP000814176"/>
    </source>
</evidence>